<dbReference type="GO" id="GO:0006310">
    <property type="term" value="P:DNA recombination"/>
    <property type="evidence" value="ECO:0007669"/>
    <property type="project" value="UniProtKB-KW"/>
</dbReference>
<proteinExistence type="predicted"/>
<dbReference type="GO" id="GO:0015074">
    <property type="term" value="P:DNA integration"/>
    <property type="evidence" value="ECO:0007669"/>
    <property type="project" value="UniProtKB-KW"/>
</dbReference>
<dbReference type="EMBL" id="FNVQ01000001">
    <property type="protein sequence ID" value="SEG14004.1"/>
    <property type="molecule type" value="Genomic_DNA"/>
</dbReference>
<organism evidence="4 5">
    <name type="scientific">Marinobacterium lutimaris</name>
    <dbReference type="NCBI Taxonomy" id="568106"/>
    <lineage>
        <taxon>Bacteria</taxon>
        <taxon>Pseudomonadati</taxon>
        <taxon>Pseudomonadota</taxon>
        <taxon>Gammaproteobacteria</taxon>
        <taxon>Oceanospirillales</taxon>
        <taxon>Oceanospirillaceae</taxon>
        <taxon>Marinobacterium</taxon>
    </lineage>
</organism>
<dbReference type="AlphaFoldDB" id="A0A1H5XQN1"/>
<protein>
    <submittedName>
        <fullName evidence="4">Site-specific recombinase XerD</fullName>
    </submittedName>
</protein>
<dbReference type="PANTHER" id="PTHR30349:SF64">
    <property type="entry name" value="PROPHAGE INTEGRASE INTD-RELATED"/>
    <property type="match status" value="1"/>
</dbReference>
<dbReference type="OrthoDB" id="8781634at2"/>
<dbReference type="InterPro" id="IPR050090">
    <property type="entry name" value="Tyrosine_recombinase_XerCD"/>
</dbReference>
<name>A0A1H5XQN1_9GAMM</name>
<reference evidence="4 5" key="1">
    <citation type="submission" date="2016-10" db="EMBL/GenBank/DDBJ databases">
        <authorList>
            <person name="de Groot N.N."/>
        </authorList>
    </citation>
    <scope>NUCLEOTIDE SEQUENCE [LARGE SCALE GENOMIC DNA]</scope>
    <source>
        <strain evidence="4 5">DSM 22012</strain>
    </source>
</reference>
<dbReference type="GO" id="GO:0003677">
    <property type="term" value="F:DNA binding"/>
    <property type="evidence" value="ECO:0007669"/>
    <property type="project" value="InterPro"/>
</dbReference>
<keyword evidence="2" id="KW-0233">DNA recombination</keyword>
<dbReference type="Gene3D" id="1.10.443.10">
    <property type="entry name" value="Intergrase catalytic core"/>
    <property type="match status" value="1"/>
</dbReference>
<evidence type="ECO:0000313" key="5">
    <source>
        <dbReference type="Proteomes" id="UP000236745"/>
    </source>
</evidence>
<gene>
    <name evidence="4" type="ORF">SAMN05444390_1011467</name>
</gene>
<sequence length="396" mass="46123">MVRPKKDRFFNGIKLEDNLYPDNRGRDGHWRYMRPDGTFRHFNAETTEAANQIASHNNARRENYTGPKKRGSQFGTLAHYVDEFIDHREEQSPDLKAKGSWQNRCYALRQFTRTITKPLARLTRADIDTWWTTLSHHQQKLRHAEFRKFFNYLMGRQLLPNMDYNPFTTADDKPRLYTRSKPKRKTKRLTIEGFWRIYTAAGELGYTGLQVAMGISLLTGMREGDIVDLRLDKDVADALMRRVIGKSANQKGDYKAARLSWNMGSYDLLRQLVQRARELSLQNRRCPFVVSQWPKQRRMGKTKTHMAQVTTRRLISMFDESRKAAGFTGENEPTFHSVRSLFDKLASDAGYDIKLVQHAMAHSSEEMTREYLEGHELPFEPVDIVFTEKQIGGNFG</sequence>
<feature type="domain" description="Tyr recombinase" evidence="3">
    <location>
        <begin position="205"/>
        <end position="372"/>
    </location>
</feature>
<dbReference type="RefSeq" id="WP_104002373.1">
    <property type="nucleotide sequence ID" value="NZ_FNVQ01000001.1"/>
</dbReference>
<keyword evidence="5" id="KW-1185">Reference proteome</keyword>
<evidence type="ECO:0000256" key="1">
    <source>
        <dbReference type="ARBA" id="ARBA00022908"/>
    </source>
</evidence>
<evidence type="ECO:0000256" key="2">
    <source>
        <dbReference type="ARBA" id="ARBA00023172"/>
    </source>
</evidence>
<evidence type="ECO:0000313" key="4">
    <source>
        <dbReference type="EMBL" id="SEG14004.1"/>
    </source>
</evidence>
<accession>A0A1H5XQN1</accession>
<dbReference type="Pfam" id="PF00589">
    <property type="entry name" value="Phage_integrase"/>
    <property type="match status" value="1"/>
</dbReference>
<evidence type="ECO:0000259" key="3">
    <source>
        <dbReference type="Pfam" id="PF00589"/>
    </source>
</evidence>
<dbReference type="InterPro" id="IPR013762">
    <property type="entry name" value="Integrase-like_cat_sf"/>
</dbReference>
<dbReference type="InterPro" id="IPR011010">
    <property type="entry name" value="DNA_brk_join_enz"/>
</dbReference>
<dbReference type="SUPFAM" id="SSF56349">
    <property type="entry name" value="DNA breaking-rejoining enzymes"/>
    <property type="match status" value="1"/>
</dbReference>
<keyword evidence="1" id="KW-0229">DNA integration</keyword>
<dbReference type="Proteomes" id="UP000236745">
    <property type="component" value="Unassembled WGS sequence"/>
</dbReference>
<dbReference type="PANTHER" id="PTHR30349">
    <property type="entry name" value="PHAGE INTEGRASE-RELATED"/>
    <property type="match status" value="1"/>
</dbReference>
<dbReference type="InterPro" id="IPR002104">
    <property type="entry name" value="Integrase_catalytic"/>
</dbReference>